<gene>
    <name evidence="1" type="ORF">J2W56_006621</name>
</gene>
<reference evidence="1 2" key="1">
    <citation type="submission" date="2023-07" db="EMBL/GenBank/DDBJ databases">
        <title>Sorghum-associated microbial communities from plants grown in Nebraska, USA.</title>
        <authorList>
            <person name="Schachtman D."/>
        </authorList>
    </citation>
    <scope>NUCLEOTIDE SEQUENCE [LARGE SCALE GENOMIC DNA]</scope>
    <source>
        <strain evidence="1 2">4272</strain>
    </source>
</reference>
<proteinExistence type="predicted"/>
<organism evidence="1 2">
    <name type="scientific">Nocardia kruczakiae</name>
    <dbReference type="NCBI Taxonomy" id="261477"/>
    <lineage>
        <taxon>Bacteria</taxon>
        <taxon>Bacillati</taxon>
        <taxon>Actinomycetota</taxon>
        <taxon>Actinomycetes</taxon>
        <taxon>Mycobacteriales</taxon>
        <taxon>Nocardiaceae</taxon>
        <taxon>Nocardia</taxon>
    </lineage>
</organism>
<dbReference type="RefSeq" id="WP_310408094.1">
    <property type="nucleotide sequence ID" value="NZ_JAVDWW010000015.1"/>
</dbReference>
<sequence>MIGAANHFAHKQKSAATYLDVAANDHGNEKGLLVHRALTRVADADPHVVEIGPGGGAAVAFLASQFEAEPRNVRLTLIEAPEVTSRSLNRAIDRFNAVGHCALVRGWAQDIAELVSTPVDVISASALLHEVYSYGGAYGGLHTMMRTFPAVLKPYGFLVYRDVYAVDAPSLHEPAVQSYTAPSWLQFLRMFVPHYLRHGTHPYHHHDDEVIVRQNSRIVAAPRNSIPTSAQ</sequence>
<dbReference type="InterPro" id="IPR029063">
    <property type="entry name" value="SAM-dependent_MTases_sf"/>
</dbReference>
<dbReference type="Gene3D" id="3.40.50.150">
    <property type="entry name" value="Vaccinia Virus protein VP39"/>
    <property type="match status" value="1"/>
</dbReference>
<accession>A0ABU1XQL6</accession>
<evidence type="ECO:0008006" key="3">
    <source>
        <dbReference type="Google" id="ProtNLM"/>
    </source>
</evidence>
<evidence type="ECO:0000313" key="2">
    <source>
        <dbReference type="Proteomes" id="UP001251217"/>
    </source>
</evidence>
<keyword evidence="2" id="KW-1185">Reference proteome</keyword>
<protein>
    <recommendedName>
        <fullName evidence="3">Methyltransferase family protein</fullName>
    </recommendedName>
</protein>
<dbReference type="SUPFAM" id="SSF53335">
    <property type="entry name" value="S-adenosyl-L-methionine-dependent methyltransferases"/>
    <property type="match status" value="1"/>
</dbReference>
<dbReference type="EMBL" id="JAVDWW010000015">
    <property type="protein sequence ID" value="MDR7172855.1"/>
    <property type="molecule type" value="Genomic_DNA"/>
</dbReference>
<name>A0ABU1XQL6_9NOCA</name>
<comment type="caution">
    <text evidence="1">The sequence shown here is derived from an EMBL/GenBank/DDBJ whole genome shotgun (WGS) entry which is preliminary data.</text>
</comment>
<dbReference type="Proteomes" id="UP001251217">
    <property type="component" value="Unassembled WGS sequence"/>
</dbReference>
<evidence type="ECO:0000313" key="1">
    <source>
        <dbReference type="EMBL" id="MDR7172855.1"/>
    </source>
</evidence>